<dbReference type="SUPFAM" id="SSF51430">
    <property type="entry name" value="NAD(P)-linked oxidoreductase"/>
    <property type="match status" value="1"/>
</dbReference>
<sequence length="323" mass="36008">MTMKRVRIAGTDLVGSSLALGGVPLGSRLDREASFALMDRYVDAGGNMIDTAEVYANWLPGETSVSEKTIGAWMKARNNRNALIVTTKGAHPRIPTMHIARMSPQEIARDIEDSLKRLQVDTIDLYWLHRDDRDRPVGDILETLNEQVRAGNIRYFGCSNWTAERIGEAQRYAAEHGVQGFSANQPMWSVAAVDAAKFQDPTLVAMDEKMHRLHRTSGLTAIPYSSQAQGLFAKLQDGRLSLDGDAEGVAPHYRTEDNRRKLERIRTIAENKSLSFTQIALAYLTSQPFPAIPIVGCHTEEQLLDCLTADETRFTEEELAYLS</sequence>
<protein>
    <submittedName>
        <fullName evidence="3">Aldo/keto reductase</fullName>
    </submittedName>
</protein>
<dbReference type="GO" id="GO:0005829">
    <property type="term" value="C:cytosol"/>
    <property type="evidence" value="ECO:0007669"/>
    <property type="project" value="TreeGrafter"/>
</dbReference>
<evidence type="ECO:0000313" key="3">
    <source>
        <dbReference type="EMBL" id="TLS48995.1"/>
    </source>
</evidence>
<evidence type="ECO:0000259" key="2">
    <source>
        <dbReference type="Pfam" id="PF00248"/>
    </source>
</evidence>
<organism evidence="3 4">
    <name type="scientific">Paenibacillus antri</name>
    <dbReference type="NCBI Taxonomy" id="2582848"/>
    <lineage>
        <taxon>Bacteria</taxon>
        <taxon>Bacillati</taxon>
        <taxon>Bacillota</taxon>
        <taxon>Bacilli</taxon>
        <taxon>Bacillales</taxon>
        <taxon>Paenibacillaceae</taxon>
        <taxon>Paenibacillus</taxon>
    </lineage>
</organism>
<feature type="domain" description="NADP-dependent oxidoreductase" evidence="2">
    <location>
        <begin position="18"/>
        <end position="322"/>
    </location>
</feature>
<proteinExistence type="predicted"/>
<dbReference type="AlphaFoldDB" id="A0A5R9GC69"/>
<gene>
    <name evidence="3" type="ORF">FE782_27345</name>
</gene>
<comment type="caution">
    <text evidence="3">The sequence shown here is derived from an EMBL/GenBank/DDBJ whole genome shotgun (WGS) entry which is preliminary data.</text>
</comment>
<evidence type="ECO:0000256" key="1">
    <source>
        <dbReference type="ARBA" id="ARBA00023002"/>
    </source>
</evidence>
<dbReference type="Pfam" id="PF00248">
    <property type="entry name" value="Aldo_ket_red"/>
    <property type="match status" value="1"/>
</dbReference>
<evidence type="ECO:0000313" key="4">
    <source>
        <dbReference type="Proteomes" id="UP000309676"/>
    </source>
</evidence>
<dbReference type="InterPro" id="IPR023210">
    <property type="entry name" value="NADP_OxRdtase_dom"/>
</dbReference>
<accession>A0A5R9GC69</accession>
<dbReference type="GO" id="GO:0016491">
    <property type="term" value="F:oxidoreductase activity"/>
    <property type="evidence" value="ECO:0007669"/>
    <property type="project" value="UniProtKB-KW"/>
</dbReference>
<dbReference type="InterPro" id="IPR036812">
    <property type="entry name" value="NAD(P)_OxRdtase_dom_sf"/>
</dbReference>
<name>A0A5R9GC69_9BACL</name>
<dbReference type="PANTHER" id="PTHR43364:SF4">
    <property type="entry name" value="NAD(P)-LINKED OXIDOREDUCTASE SUPERFAMILY PROTEIN"/>
    <property type="match status" value="1"/>
</dbReference>
<reference evidence="3 4" key="1">
    <citation type="submission" date="2019-05" db="EMBL/GenBank/DDBJ databases">
        <authorList>
            <person name="Narsing Rao M.P."/>
            <person name="Li W.J."/>
        </authorList>
    </citation>
    <scope>NUCLEOTIDE SEQUENCE [LARGE SCALE GENOMIC DNA]</scope>
    <source>
        <strain evidence="3 4">SYSU_K30003</strain>
    </source>
</reference>
<dbReference type="InterPro" id="IPR050523">
    <property type="entry name" value="AKR_Detox_Biosynth"/>
</dbReference>
<keyword evidence="4" id="KW-1185">Reference proteome</keyword>
<dbReference type="Proteomes" id="UP000309676">
    <property type="component" value="Unassembled WGS sequence"/>
</dbReference>
<dbReference type="PANTHER" id="PTHR43364">
    <property type="entry name" value="NADH-SPECIFIC METHYLGLYOXAL REDUCTASE-RELATED"/>
    <property type="match status" value="1"/>
</dbReference>
<keyword evidence="1" id="KW-0560">Oxidoreductase</keyword>
<dbReference type="EMBL" id="VCIW01000025">
    <property type="protein sequence ID" value="TLS48995.1"/>
    <property type="molecule type" value="Genomic_DNA"/>
</dbReference>
<dbReference type="CDD" id="cd19082">
    <property type="entry name" value="AKR_AKR10A1_2"/>
    <property type="match status" value="1"/>
</dbReference>
<dbReference type="Gene3D" id="3.20.20.100">
    <property type="entry name" value="NADP-dependent oxidoreductase domain"/>
    <property type="match status" value="1"/>
</dbReference>